<dbReference type="EMBL" id="MTLA01000153">
    <property type="protein sequence ID" value="OOP67873.1"/>
    <property type="molecule type" value="Genomic_DNA"/>
</dbReference>
<sequence length="316" mass="34077">MNRLTKKLGIELPVIQGGMGNISNAELAAAISNAGGLGTIGVGTMNPDEVEKLIHRIQHLTKKPFALNLPINVNPNIREMLELVWKYSIPIISLSAGNPAPYIPLLHEHNVMVMVVTGSVKHAVKAEQAGADVIVAEGYEAAGINSPFETTTLTLIPQVVDAVTIPVVAAGGIADGRGLLAALSLGAEGVQMGTRFIATKEAPFSNKYKRKIIEAEDHSTFIIGRNHGKIRRVLKGDYAINLSNTETELSDDQFIEATSEKYHLIGALEGDENHGFMNSGQIAGLIHHEPTVAELLEEMMDDCRKRLKNIGNLLED</sequence>
<dbReference type="CDD" id="cd04730">
    <property type="entry name" value="NPD_like"/>
    <property type="match status" value="1"/>
</dbReference>
<evidence type="ECO:0000256" key="5">
    <source>
        <dbReference type="ARBA" id="ARBA00023002"/>
    </source>
</evidence>
<dbReference type="Proteomes" id="UP000189761">
    <property type="component" value="Unassembled WGS sequence"/>
</dbReference>
<evidence type="ECO:0000256" key="4">
    <source>
        <dbReference type="ARBA" id="ARBA00022643"/>
    </source>
</evidence>
<dbReference type="GO" id="GO:0051213">
    <property type="term" value="F:dioxygenase activity"/>
    <property type="evidence" value="ECO:0007669"/>
    <property type="project" value="UniProtKB-KW"/>
</dbReference>
<dbReference type="Pfam" id="PF03060">
    <property type="entry name" value="NMO"/>
    <property type="match status" value="1"/>
</dbReference>
<evidence type="ECO:0000313" key="7">
    <source>
        <dbReference type="Proteomes" id="UP000189761"/>
    </source>
</evidence>
<reference evidence="6 7" key="1">
    <citation type="submission" date="2017-01" db="EMBL/GenBank/DDBJ databases">
        <title>Draft genome sequence of Bacillus oleronius.</title>
        <authorList>
            <person name="Allam M."/>
        </authorList>
    </citation>
    <scope>NUCLEOTIDE SEQUENCE [LARGE SCALE GENOMIC DNA]</scope>
    <source>
        <strain evidence="6 7">DSM 9356</strain>
    </source>
</reference>
<name>A0A8E2IAG3_9BACI</name>
<dbReference type="PANTHER" id="PTHR32332">
    <property type="entry name" value="2-NITROPROPANE DIOXYGENASE"/>
    <property type="match status" value="1"/>
</dbReference>
<keyword evidence="7" id="KW-1185">Reference proteome</keyword>
<dbReference type="InterPro" id="IPR004136">
    <property type="entry name" value="NMO"/>
</dbReference>
<comment type="caution">
    <text evidence="6">The sequence shown here is derived from an EMBL/GenBank/DDBJ whole genome shotgun (WGS) entry which is preliminary data.</text>
</comment>
<organism evidence="6 7">
    <name type="scientific">Heyndrickxia oleronia</name>
    <dbReference type="NCBI Taxonomy" id="38875"/>
    <lineage>
        <taxon>Bacteria</taxon>
        <taxon>Bacillati</taxon>
        <taxon>Bacillota</taxon>
        <taxon>Bacilli</taxon>
        <taxon>Bacillales</taxon>
        <taxon>Bacillaceae</taxon>
        <taxon>Heyndrickxia</taxon>
    </lineage>
</organism>
<dbReference type="SUPFAM" id="SSF51412">
    <property type="entry name" value="Inosine monophosphate dehydrogenase (IMPDH)"/>
    <property type="match status" value="1"/>
</dbReference>
<evidence type="ECO:0000256" key="1">
    <source>
        <dbReference type="ARBA" id="ARBA00003535"/>
    </source>
</evidence>
<accession>A0A8E2IAG3</accession>
<evidence type="ECO:0000256" key="2">
    <source>
        <dbReference type="ARBA" id="ARBA00013457"/>
    </source>
</evidence>
<dbReference type="GO" id="GO:0018580">
    <property type="term" value="F:nitronate monooxygenase activity"/>
    <property type="evidence" value="ECO:0007669"/>
    <property type="project" value="InterPro"/>
</dbReference>
<protein>
    <recommendedName>
        <fullName evidence="2">Probable nitronate monooxygenase</fullName>
    </recommendedName>
</protein>
<dbReference type="RefSeq" id="WP_078110403.1">
    <property type="nucleotide sequence ID" value="NZ_CP065424.1"/>
</dbReference>
<gene>
    <name evidence="6" type="ORF">BWZ43_13510</name>
</gene>
<keyword evidence="6" id="KW-0223">Dioxygenase</keyword>
<keyword evidence="3" id="KW-0285">Flavoprotein</keyword>
<dbReference type="Gene3D" id="3.20.20.70">
    <property type="entry name" value="Aldolase class I"/>
    <property type="match status" value="1"/>
</dbReference>
<dbReference type="InterPro" id="IPR013785">
    <property type="entry name" value="Aldolase_TIM"/>
</dbReference>
<proteinExistence type="predicted"/>
<keyword evidence="4" id="KW-0288">FMN</keyword>
<evidence type="ECO:0000256" key="3">
    <source>
        <dbReference type="ARBA" id="ARBA00022630"/>
    </source>
</evidence>
<dbReference type="PANTHER" id="PTHR32332:SF20">
    <property type="entry name" value="2-NITROPROPANE DIOXYGENASE-LIKE PROTEIN"/>
    <property type="match status" value="1"/>
</dbReference>
<comment type="function">
    <text evidence="1">Nitronate monooxygenase that uses molecular oxygen to catalyze the oxidative denitrification of alkyl nitronates. Acts on propionate 3-nitronate (P3N), the presumed physiological substrate. Probably functions in the detoxification of P3N, a metabolic poison produced by plants and fungi as a defense mechanism.</text>
</comment>
<keyword evidence="5" id="KW-0560">Oxidoreductase</keyword>
<evidence type="ECO:0000313" key="6">
    <source>
        <dbReference type="EMBL" id="OOP67873.1"/>
    </source>
</evidence>
<dbReference type="AlphaFoldDB" id="A0A8E2IAG3"/>